<proteinExistence type="predicted"/>
<evidence type="ECO:0000313" key="2">
    <source>
        <dbReference type="Proteomes" id="UP000247772"/>
    </source>
</evidence>
<sequence>MNEAHFERDSARIERELFISFYSIRKLFDTFKVSFDTRRKVYSLVWSPRIGRPDYFNWHRIEEHFDLGTRNEETRDLVFLCNQFVHSFIFTVVVDENNAFAGDLLHRTE</sequence>
<dbReference type="RefSeq" id="WP_110856227.1">
    <property type="nucleotide sequence ID" value="NZ_QJSQ01000018.1"/>
</dbReference>
<dbReference type="OrthoDB" id="582074at2"/>
<dbReference type="AlphaFoldDB" id="A0A2V4THS5"/>
<reference evidence="1 2" key="1">
    <citation type="submission" date="2018-06" db="EMBL/GenBank/DDBJ databases">
        <title>Genomic Encyclopedia of Type Strains, Phase IV (KMG-V): Genome sequencing to study the core and pangenomes of soil and plant-associated prokaryotes.</title>
        <authorList>
            <person name="Whitman W."/>
        </authorList>
    </citation>
    <scope>NUCLEOTIDE SEQUENCE [LARGE SCALE GENOMIC DNA]</scope>
    <source>
        <strain evidence="1 2">SRCL-318</strain>
    </source>
</reference>
<gene>
    <name evidence="1" type="ORF">C7410_118101</name>
</gene>
<accession>A0A2V4THS5</accession>
<protein>
    <submittedName>
        <fullName evidence="1">Uncharacterized protein</fullName>
    </submittedName>
</protein>
<organism evidence="1 2">
    <name type="scientific">Paraburkholderia silvatlantica</name>
    <dbReference type="NCBI Taxonomy" id="321895"/>
    <lineage>
        <taxon>Bacteria</taxon>
        <taxon>Pseudomonadati</taxon>
        <taxon>Pseudomonadota</taxon>
        <taxon>Betaproteobacteria</taxon>
        <taxon>Burkholderiales</taxon>
        <taxon>Burkholderiaceae</taxon>
        <taxon>Paraburkholderia</taxon>
    </lineage>
</organism>
<evidence type="ECO:0000313" key="1">
    <source>
        <dbReference type="EMBL" id="PYE19805.1"/>
    </source>
</evidence>
<comment type="caution">
    <text evidence="1">The sequence shown here is derived from an EMBL/GenBank/DDBJ whole genome shotgun (WGS) entry which is preliminary data.</text>
</comment>
<dbReference type="Proteomes" id="UP000247772">
    <property type="component" value="Unassembled WGS sequence"/>
</dbReference>
<name>A0A2V4THS5_9BURK</name>
<dbReference type="EMBL" id="QJSQ01000018">
    <property type="protein sequence ID" value="PYE19805.1"/>
    <property type="molecule type" value="Genomic_DNA"/>
</dbReference>